<dbReference type="EMBL" id="CAFBMH010000157">
    <property type="protein sequence ID" value="CAB4933159.1"/>
    <property type="molecule type" value="Genomic_DNA"/>
</dbReference>
<dbReference type="GO" id="GO:0005524">
    <property type="term" value="F:ATP binding"/>
    <property type="evidence" value="ECO:0007669"/>
    <property type="project" value="UniProtKB-KW"/>
</dbReference>
<dbReference type="GO" id="GO:0005324">
    <property type="term" value="F:long-chain fatty acid transmembrane transporter activity"/>
    <property type="evidence" value="ECO:0007669"/>
    <property type="project" value="TreeGrafter"/>
</dbReference>
<evidence type="ECO:0000313" key="6">
    <source>
        <dbReference type="EMBL" id="CAB4933159.1"/>
    </source>
</evidence>
<dbReference type="AlphaFoldDB" id="A0A6J7IQD7"/>
<evidence type="ECO:0000256" key="4">
    <source>
        <dbReference type="ARBA" id="ARBA00022840"/>
    </source>
</evidence>
<evidence type="ECO:0000256" key="2">
    <source>
        <dbReference type="ARBA" id="ARBA00022598"/>
    </source>
</evidence>
<protein>
    <submittedName>
        <fullName evidence="6">Unannotated protein</fullName>
    </submittedName>
</protein>
<dbReference type="EMBL" id="CAFABA010000019">
    <property type="protein sequence ID" value="CAB4820962.1"/>
    <property type="molecule type" value="Genomic_DNA"/>
</dbReference>
<comment type="similarity">
    <text evidence="1">Belongs to the ATP-dependent AMP-binding enzyme family.</text>
</comment>
<name>A0A6J7IQD7_9ZZZZ</name>
<dbReference type="GO" id="GO:0004467">
    <property type="term" value="F:long-chain fatty acid-CoA ligase activity"/>
    <property type="evidence" value="ECO:0007669"/>
    <property type="project" value="TreeGrafter"/>
</dbReference>
<dbReference type="GO" id="GO:0005886">
    <property type="term" value="C:plasma membrane"/>
    <property type="evidence" value="ECO:0007669"/>
    <property type="project" value="TreeGrafter"/>
</dbReference>
<keyword evidence="3" id="KW-0547">Nucleotide-binding</keyword>
<dbReference type="PANTHER" id="PTHR43107:SF15">
    <property type="entry name" value="FATTY ACID TRANSPORT PROTEIN 3, ISOFORM A"/>
    <property type="match status" value="1"/>
</dbReference>
<gene>
    <name evidence="5" type="ORF">UFOPK3139_00696</name>
    <name evidence="6" type="ORF">UFOPK3543_02785</name>
    <name evidence="7" type="ORF">UFOPK3967_02833</name>
</gene>
<evidence type="ECO:0000313" key="7">
    <source>
        <dbReference type="EMBL" id="CAB5022154.1"/>
    </source>
</evidence>
<dbReference type="PANTHER" id="PTHR43107">
    <property type="entry name" value="LONG-CHAIN FATTY ACID TRANSPORT PROTEIN"/>
    <property type="match status" value="1"/>
</dbReference>
<organism evidence="6">
    <name type="scientific">freshwater metagenome</name>
    <dbReference type="NCBI Taxonomy" id="449393"/>
    <lineage>
        <taxon>unclassified sequences</taxon>
        <taxon>metagenomes</taxon>
        <taxon>ecological metagenomes</taxon>
    </lineage>
</organism>
<evidence type="ECO:0000256" key="3">
    <source>
        <dbReference type="ARBA" id="ARBA00022741"/>
    </source>
</evidence>
<sequence length="132" mass="14264">MARRSSAFVDGDLWFRSGDVFRSRHGRAGMALVTMTVGSRFDPRGLYAQLARELPAHAMPLFVRMGDGTTTLTDTYKLGTAELVRQGYASSLVADPMWLMDAAAECYTPMTPEALVRAGLKPHAPSDPTGAA</sequence>
<dbReference type="EMBL" id="CAFBOS010000250">
    <property type="protein sequence ID" value="CAB5022154.1"/>
    <property type="molecule type" value="Genomic_DNA"/>
</dbReference>
<keyword evidence="4" id="KW-0067">ATP-binding</keyword>
<reference evidence="6" key="1">
    <citation type="submission" date="2020-05" db="EMBL/GenBank/DDBJ databases">
        <authorList>
            <person name="Chiriac C."/>
            <person name="Salcher M."/>
            <person name="Ghai R."/>
            <person name="Kavagutti S V."/>
        </authorList>
    </citation>
    <scope>NUCLEOTIDE SEQUENCE</scope>
</reference>
<accession>A0A6J7IQD7</accession>
<dbReference type="GO" id="GO:0044539">
    <property type="term" value="P:long-chain fatty acid import into cell"/>
    <property type="evidence" value="ECO:0007669"/>
    <property type="project" value="TreeGrafter"/>
</dbReference>
<evidence type="ECO:0000313" key="5">
    <source>
        <dbReference type="EMBL" id="CAB4820962.1"/>
    </source>
</evidence>
<keyword evidence="2" id="KW-0436">Ligase</keyword>
<evidence type="ECO:0000256" key="1">
    <source>
        <dbReference type="ARBA" id="ARBA00006432"/>
    </source>
</evidence>
<proteinExistence type="inferred from homology"/>